<accession>A0A0K2SX88</accession>
<dbReference type="EMBL" id="HACA01000978">
    <property type="protein sequence ID" value="CDW18339.1"/>
    <property type="molecule type" value="Transcribed_RNA"/>
</dbReference>
<proteinExistence type="predicted"/>
<protein>
    <submittedName>
        <fullName evidence="1">Uncharacterized protein</fullName>
    </submittedName>
</protein>
<dbReference type="OrthoDB" id="10534778at2759"/>
<feature type="non-terminal residue" evidence="1">
    <location>
        <position position="1"/>
    </location>
</feature>
<sequence length="280" mass="32626">KTLRRFRNLVLTMPNSRVKWSHWIQNSDPEETQQIKTALRDFLYLLSGGETNKMLEDILNDGEKEDLPMGNGKKKLEKLNAVIRHSPSLKAWIHRGLTDKNRLDIEITARRVLSYLSGGQLIPLLHDILYPEEKDLLSERYQVALIRIGEVIRHINPKSKGIILNAIRQAGFTKEELREKGWKFSTNLWNARNTFGKNVFKKSIEVERMLSSQTITTKLEEEDEESLDEAATLRPYEPNCFYDNRRFKIISSRLSAYSSEVECINERRRDNPLFPQLKGN</sequence>
<reference evidence="1" key="1">
    <citation type="submission" date="2014-05" db="EMBL/GenBank/DDBJ databases">
        <authorList>
            <person name="Chronopoulou M."/>
        </authorList>
    </citation>
    <scope>NUCLEOTIDE SEQUENCE</scope>
    <source>
        <tissue evidence="1">Whole organism</tissue>
    </source>
</reference>
<organism evidence="1">
    <name type="scientific">Lepeophtheirus salmonis</name>
    <name type="common">Salmon louse</name>
    <name type="synonym">Caligus salmonis</name>
    <dbReference type="NCBI Taxonomy" id="72036"/>
    <lineage>
        <taxon>Eukaryota</taxon>
        <taxon>Metazoa</taxon>
        <taxon>Ecdysozoa</taxon>
        <taxon>Arthropoda</taxon>
        <taxon>Crustacea</taxon>
        <taxon>Multicrustacea</taxon>
        <taxon>Hexanauplia</taxon>
        <taxon>Copepoda</taxon>
        <taxon>Siphonostomatoida</taxon>
        <taxon>Caligidae</taxon>
        <taxon>Lepeophtheirus</taxon>
    </lineage>
</organism>
<dbReference type="AlphaFoldDB" id="A0A0K2SX88"/>
<evidence type="ECO:0000313" key="1">
    <source>
        <dbReference type="EMBL" id="CDW18339.1"/>
    </source>
</evidence>
<name>A0A0K2SX88_LEPSM</name>